<organism evidence="3 4">
    <name type="scientific">Desmophyllum pertusum</name>
    <dbReference type="NCBI Taxonomy" id="174260"/>
    <lineage>
        <taxon>Eukaryota</taxon>
        <taxon>Metazoa</taxon>
        <taxon>Cnidaria</taxon>
        <taxon>Anthozoa</taxon>
        <taxon>Hexacorallia</taxon>
        <taxon>Scleractinia</taxon>
        <taxon>Caryophylliina</taxon>
        <taxon>Caryophylliidae</taxon>
        <taxon>Desmophyllum</taxon>
    </lineage>
</organism>
<reference evidence="3" key="1">
    <citation type="submission" date="2023-01" db="EMBL/GenBank/DDBJ databases">
        <title>Genome assembly of the deep-sea coral Lophelia pertusa.</title>
        <authorList>
            <person name="Herrera S."/>
            <person name="Cordes E."/>
        </authorList>
    </citation>
    <scope>NUCLEOTIDE SEQUENCE</scope>
    <source>
        <strain evidence="3">USNM1676648</strain>
        <tissue evidence="3">Polyp</tissue>
    </source>
</reference>
<dbReference type="InterPro" id="IPR029452">
    <property type="entry name" value="RICTOR_V"/>
</dbReference>
<keyword evidence="4" id="KW-1185">Reference proteome</keyword>
<dbReference type="OrthoDB" id="271111at2759"/>
<evidence type="ECO:0000256" key="1">
    <source>
        <dbReference type="SAM" id="MobiDB-lite"/>
    </source>
</evidence>
<evidence type="ECO:0000313" key="4">
    <source>
        <dbReference type="Proteomes" id="UP001163046"/>
    </source>
</evidence>
<accession>A0A9X0D5E5</accession>
<evidence type="ECO:0000313" key="3">
    <source>
        <dbReference type="EMBL" id="KAJ7386353.1"/>
    </source>
</evidence>
<sequence>MWKFWHNEGHAFYVLGLIAKTREGADILRELEWESVRHMGEDKWPVLETSVENKEEVIPLSYHVLEPPHSTPAPSVLTGISETERAGGIYLGEESKAVEGSTAYDKLSGIYLGEDKGPSRKTSHEEANEGGIFVSMVQKRRKAT</sequence>
<feature type="compositionally biased region" description="Basic and acidic residues" evidence="1">
    <location>
        <begin position="115"/>
        <end position="127"/>
    </location>
</feature>
<dbReference type="Pfam" id="PF14668">
    <property type="entry name" value="RICTOR_V"/>
    <property type="match status" value="1"/>
</dbReference>
<name>A0A9X0D5E5_9CNID</name>
<dbReference type="AlphaFoldDB" id="A0A9X0D5E5"/>
<gene>
    <name evidence="3" type="ORF">OS493_008474</name>
</gene>
<feature type="domain" description="Rapamycin-insensitive companion of mTOR" evidence="2">
    <location>
        <begin position="9"/>
        <end position="34"/>
    </location>
</feature>
<proteinExistence type="predicted"/>
<comment type="caution">
    <text evidence="3">The sequence shown here is derived from an EMBL/GenBank/DDBJ whole genome shotgun (WGS) entry which is preliminary data.</text>
</comment>
<dbReference type="Proteomes" id="UP001163046">
    <property type="component" value="Unassembled WGS sequence"/>
</dbReference>
<evidence type="ECO:0000259" key="2">
    <source>
        <dbReference type="Pfam" id="PF14668"/>
    </source>
</evidence>
<protein>
    <recommendedName>
        <fullName evidence="2">Rapamycin-insensitive companion of mTOR domain-containing protein</fullName>
    </recommendedName>
</protein>
<dbReference type="EMBL" id="MU825876">
    <property type="protein sequence ID" value="KAJ7386353.1"/>
    <property type="molecule type" value="Genomic_DNA"/>
</dbReference>
<feature type="region of interest" description="Disordered" evidence="1">
    <location>
        <begin position="115"/>
        <end position="144"/>
    </location>
</feature>